<dbReference type="InterPro" id="IPR028965">
    <property type="entry name" value="Imm7"/>
</dbReference>
<organism evidence="1 2">
    <name type="scientific">Paenibacillus riograndensis</name>
    <dbReference type="NCBI Taxonomy" id="483937"/>
    <lineage>
        <taxon>Bacteria</taxon>
        <taxon>Bacillati</taxon>
        <taxon>Bacillota</taxon>
        <taxon>Bacilli</taxon>
        <taxon>Bacillales</taxon>
        <taxon>Paenibacillaceae</taxon>
        <taxon>Paenibacillus</taxon>
        <taxon>Paenibacillus sonchi group</taxon>
    </lineage>
</organism>
<accession>A0A132UC75</accession>
<keyword evidence="2" id="KW-1185">Reference proteome</keyword>
<name>A0A132UC75_9BACL</name>
<evidence type="ECO:0000313" key="2">
    <source>
        <dbReference type="Proteomes" id="UP000070475"/>
    </source>
</evidence>
<dbReference type="AlphaFoldDB" id="A0A132UC75"/>
<dbReference type="PATRIC" id="fig|483937.3.peg.6423"/>
<dbReference type="EMBL" id="LIRB01000076">
    <property type="protein sequence ID" value="KWX81128.1"/>
    <property type="molecule type" value="Genomic_DNA"/>
</dbReference>
<sequence>MYEYHGWATIHESTIEADVGNLESIVKSLKVFISNLNWNSGLLNIYAANGDYHLSLGGSSNRKSAEAEEIIKLYRLIGERAPGSYGVLYERDDEDTNGFDNEFRVFVLARGKFQEKKDTLLSPFVPVVEDE</sequence>
<comment type="caution">
    <text evidence="1">The sequence shown here is derived from an EMBL/GenBank/DDBJ whole genome shotgun (WGS) entry which is preliminary data.</text>
</comment>
<reference evidence="1 2" key="1">
    <citation type="submission" date="2015-08" db="EMBL/GenBank/DDBJ databases">
        <title>Genomes of Paenibacillus riograndensis.</title>
        <authorList>
            <person name="Sant'Anna F.H."/>
            <person name="Souza R."/>
            <person name="Ambrosini A."/>
            <person name="Bach E."/>
            <person name="Fernandes G."/>
            <person name="Balsanelli E."/>
            <person name="Baura V.A."/>
            <person name="Pedrosa F.O."/>
            <person name="Souza E.M."/>
            <person name="Passaglia L."/>
        </authorList>
    </citation>
    <scope>NUCLEOTIDE SEQUENCE [LARGE SCALE GENOMIC DNA]</scope>
    <source>
        <strain evidence="1 2">CAS34</strain>
    </source>
</reference>
<gene>
    <name evidence="1" type="ORF">AMQ84_00970</name>
</gene>
<dbReference type="RefSeq" id="WP_060818976.1">
    <property type="nucleotide sequence ID" value="NZ_LIRB01000076.1"/>
</dbReference>
<dbReference type="OrthoDB" id="4557988at2"/>
<evidence type="ECO:0008006" key="3">
    <source>
        <dbReference type="Google" id="ProtNLM"/>
    </source>
</evidence>
<dbReference type="Pfam" id="PF15585">
    <property type="entry name" value="Imm7"/>
    <property type="match status" value="1"/>
</dbReference>
<evidence type="ECO:0000313" key="1">
    <source>
        <dbReference type="EMBL" id="KWX81128.1"/>
    </source>
</evidence>
<dbReference type="Proteomes" id="UP000070475">
    <property type="component" value="Unassembled WGS sequence"/>
</dbReference>
<proteinExistence type="predicted"/>
<protein>
    <recommendedName>
        <fullName evidence="3">Immunity protein 7</fullName>
    </recommendedName>
</protein>